<accession>A0A8J3RE87</accession>
<feature type="transmembrane region" description="Helical" evidence="9">
    <location>
        <begin position="131"/>
        <end position="152"/>
    </location>
</feature>
<dbReference type="Proteomes" id="UP000616724">
    <property type="component" value="Unassembled WGS sequence"/>
</dbReference>
<gene>
    <name evidence="12" type="ORF">Plo01_10500</name>
</gene>
<evidence type="ECO:0000259" key="11">
    <source>
        <dbReference type="Pfam" id="PF07730"/>
    </source>
</evidence>
<evidence type="ECO:0000256" key="8">
    <source>
        <dbReference type="ARBA" id="ARBA00023012"/>
    </source>
</evidence>
<feature type="domain" description="Signal transduction histidine kinase subgroup 3 dimerisation and phosphoacceptor" evidence="11">
    <location>
        <begin position="177"/>
        <end position="242"/>
    </location>
</feature>
<keyword evidence="13" id="KW-1185">Reference proteome</keyword>
<dbReference type="AlphaFoldDB" id="A0A8J3RE87"/>
<dbReference type="Gene3D" id="3.30.565.10">
    <property type="entry name" value="Histidine kinase-like ATPase, C-terminal domain"/>
    <property type="match status" value="1"/>
</dbReference>
<feature type="transmembrane region" description="Helical" evidence="9">
    <location>
        <begin position="84"/>
        <end position="100"/>
    </location>
</feature>
<feature type="transmembrane region" description="Helical" evidence="9">
    <location>
        <begin position="105"/>
        <end position="125"/>
    </location>
</feature>
<evidence type="ECO:0000256" key="7">
    <source>
        <dbReference type="ARBA" id="ARBA00022840"/>
    </source>
</evidence>
<sequence length="373" mass="40208">MLGVRTRPRWTDRMLPLIVGAAQVASNYGAEDNQPDRLPADPFGVSLLLAGPLALAMRRSHPVSTLLVTLATTFVFIIRGHAYGPIFFSPVIALYFTVVLGHRRVAWAASVVAYAFFVVYTNWLAPVPSPGLWHTIAIAAVMGIVLAVGEFVRARKERAAEHARVTEEESRRQASEERLTMAQELHDVLAHNISLIHVQASTALHLIDDHPEQARTALTTIKQASKEVLTEMRSLIGVLRDGAPRSPAGGLDRLDELAGRSGLDVTRRVTGRARPLPSGVDLAGYRIAQESLTNVARHAPGSAVELLLEYGARELLIRITDSGEGTPAENLGGGNGIPGMKERAAALGGTLTAGRHGRGFRVEARLPIPEETP</sequence>
<dbReference type="PANTHER" id="PTHR24421">
    <property type="entry name" value="NITRATE/NITRITE SENSOR PROTEIN NARX-RELATED"/>
    <property type="match status" value="1"/>
</dbReference>
<feature type="domain" description="Histidine kinase/HSP90-like ATPase" evidence="10">
    <location>
        <begin position="285"/>
        <end position="369"/>
    </location>
</feature>
<dbReference type="Pfam" id="PF02518">
    <property type="entry name" value="HATPase_c"/>
    <property type="match status" value="1"/>
</dbReference>
<dbReference type="GO" id="GO:0046983">
    <property type="term" value="F:protein dimerization activity"/>
    <property type="evidence" value="ECO:0007669"/>
    <property type="project" value="InterPro"/>
</dbReference>
<keyword evidence="9" id="KW-0472">Membrane</keyword>
<keyword evidence="4" id="KW-0808">Transferase</keyword>
<evidence type="ECO:0000313" key="13">
    <source>
        <dbReference type="Proteomes" id="UP000616724"/>
    </source>
</evidence>
<keyword evidence="6 12" id="KW-0418">Kinase</keyword>
<evidence type="ECO:0000256" key="5">
    <source>
        <dbReference type="ARBA" id="ARBA00022741"/>
    </source>
</evidence>
<keyword evidence="9" id="KW-1133">Transmembrane helix</keyword>
<dbReference type="GO" id="GO:0000155">
    <property type="term" value="F:phosphorelay sensor kinase activity"/>
    <property type="evidence" value="ECO:0007669"/>
    <property type="project" value="InterPro"/>
</dbReference>
<keyword evidence="7" id="KW-0067">ATP-binding</keyword>
<dbReference type="InterPro" id="IPR050482">
    <property type="entry name" value="Sensor_HK_TwoCompSys"/>
</dbReference>
<organism evidence="12 13">
    <name type="scientific">Planobispora longispora</name>
    <dbReference type="NCBI Taxonomy" id="28887"/>
    <lineage>
        <taxon>Bacteria</taxon>
        <taxon>Bacillati</taxon>
        <taxon>Actinomycetota</taxon>
        <taxon>Actinomycetes</taxon>
        <taxon>Streptosporangiales</taxon>
        <taxon>Streptosporangiaceae</taxon>
        <taxon>Planobispora</taxon>
    </lineage>
</organism>
<name>A0A8J3RE87_9ACTN</name>
<feature type="transmembrane region" description="Helical" evidence="9">
    <location>
        <begin position="62"/>
        <end position="78"/>
    </location>
</feature>
<comment type="caution">
    <text evidence="12">The sequence shown here is derived from an EMBL/GenBank/DDBJ whole genome shotgun (WGS) entry which is preliminary data.</text>
</comment>
<dbReference type="Pfam" id="PF07730">
    <property type="entry name" value="HisKA_3"/>
    <property type="match status" value="1"/>
</dbReference>
<evidence type="ECO:0000256" key="1">
    <source>
        <dbReference type="ARBA" id="ARBA00000085"/>
    </source>
</evidence>
<evidence type="ECO:0000256" key="3">
    <source>
        <dbReference type="ARBA" id="ARBA00022553"/>
    </source>
</evidence>
<evidence type="ECO:0000256" key="2">
    <source>
        <dbReference type="ARBA" id="ARBA00012438"/>
    </source>
</evidence>
<dbReference type="EC" id="2.7.13.3" evidence="2"/>
<keyword evidence="9" id="KW-0812">Transmembrane</keyword>
<reference evidence="12 13" key="1">
    <citation type="submission" date="2021-01" db="EMBL/GenBank/DDBJ databases">
        <title>Whole genome shotgun sequence of Planobispora longispora NBRC 13918.</title>
        <authorList>
            <person name="Komaki H."/>
            <person name="Tamura T."/>
        </authorList>
    </citation>
    <scope>NUCLEOTIDE SEQUENCE [LARGE SCALE GENOMIC DNA]</scope>
    <source>
        <strain evidence="12 13">NBRC 13918</strain>
    </source>
</reference>
<dbReference type="GO" id="GO:0005524">
    <property type="term" value="F:ATP binding"/>
    <property type="evidence" value="ECO:0007669"/>
    <property type="project" value="UniProtKB-KW"/>
</dbReference>
<evidence type="ECO:0000313" key="12">
    <source>
        <dbReference type="EMBL" id="GIH74621.1"/>
    </source>
</evidence>
<keyword evidence="8" id="KW-0902">Two-component regulatory system</keyword>
<dbReference type="InterPro" id="IPR003594">
    <property type="entry name" value="HATPase_dom"/>
</dbReference>
<keyword evidence="5" id="KW-0547">Nucleotide-binding</keyword>
<evidence type="ECO:0000256" key="9">
    <source>
        <dbReference type="SAM" id="Phobius"/>
    </source>
</evidence>
<evidence type="ECO:0000256" key="6">
    <source>
        <dbReference type="ARBA" id="ARBA00022777"/>
    </source>
</evidence>
<evidence type="ECO:0000256" key="4">
    <source>
        <dbReference type="ARBA" id="ARBA00022679"/>
    </source>
</evidence>
<evidence type="ECO:0000259" key="10">
    <source>
        <dbReference type="Pfam" id="PF02518"/>
    </source>
</evidence>
<dbReference type="SUPFAM" id="SSF55874">
    <property type="entry name" value="ATPase domain of HSP90 chaperone/DNA topoisomerase II/histidine kinase"/>
    <property type="match status" value="1"/>
</dbReference>
<dbReference type="PANTHER" id="PTHR24421:SF10">
    <property type="entry name" value="NITRATE_NITRITE SENSOR PROTEIN NARQ"/>
    <property type="match status" value="1"/>
</dbReference>
<dbReference type="CDD" id="cd16917">
    <property type="entry name" value="HATPase_UhpB-NarQ-NarX-like"/>
    <property type="match status" value="1"/>
</dbReference>
<comment type="catalytic activity">
    <reaction evidence="1">
        <text>ATP + protein L-histidine = ADP + protein N-phospho-L-histidine.</text>
        <dbReference type="EC" id="2.7.13.3"/>
    </reaction>
</comment>
<proteinExistence type="predicted"/>
<protein>
    <recommendedName>
        <fullName evidence="2">histidine kinase</fullName>
        <ecNumber evidence="2">2.7.13.3</ecNumber>
    </recommendedName>
</protein>
<keyword evidence="3" id="KW-0597">Phosphoprotein</keyword>
<dbReference type="EMBL" id="BOOH01000011">
    <property type="protein sequence ID" value="GIH74621.1"/>
    <property type="molecule type" value="Genomic_DNA"/>
</dbReference>
<dbReference type="GO" id="GO:0016020">
    <property type="term" value="C:membrane"/>
    <property type="evidence" value="ECO:0007669"/>
    <property type="project" value="InterPro"/>
</dbReference>
<dbReference type="Gene3D" id="1.20.5.1930">
    <property type="match status" value="1"/>
</dbReference>
<dbReference type="InterPro" id="IPR011712">
    <property type="entry name" value="Sig_transdc_His_kin_sub3_dim/P"/>
</dbReference>
<dbReference type="InterPro" id="IPR036890">
    <property type="entry name" value="HATPase_C_sf"/>
</dbReference>